<evidence type="ECO:0000313" key="14">
    <source>
        <dbReference type="Proteomes" id="UP000460718"/>
    </source>
</evidence>
<dbReference type="EMBL" id="QXFW01001392">
    <property type="protein sequence ID" value="KAE8991517.1"/>
    <property type="molecule type" value="Genomic_DNA"/>
</dbReference>
<evidence type="ECO:0000313" key="11">
    <source>
        <dbReference type="Proteomes" id="UP000440367"/>
    </source>
</evidence>
<evidence type="ECO:0000313" key="5">
    <source>
        <dbReference type="EMBL" id="KAE9091017.1"/>
    </source>
</evidence>
<reference evidence="14 15" key="1">
    <citation type="submission" date="2018-09" db="EMBL/GenBank/DDBJ databases">
        <title>Genomic investigation of the strawberry pathogen Phytophthora fragariae indicates pathogenicity is determined by transcriptional variation in three key races.</title>
        <authorList>
            <person name="Adams T.M."/>
            <person name="Armitage A.D."/>
            <person name="Sobczyk M.K."/>
            <person name="Bates H.J."/>
            <person name="Dunwell J.M."/>
            <person name="Nellist C.F."/>
            <person name="Harrison R.J."/>
        </authorList>
    </citation>
    <scope>NUCLEOTIDE SEQUENCE [LARGE SCALE GENOMIC DNA]</scope>
    <source>
        <strain evidence="9 11">BC-1</strain>
        <strain evidence="8 15">BC-23</strain>
        <strain evidence="7 12">NOV-5</strain>
        <strain evidence="6 13">NOV-71</strain>
        <strain evidence="3 10">NOV-9</strain>
        <strain evidence="5 16">ONT-3</strain>
        <strain evidence="4 14">SCRP245</strain>
    </source>
</reference>
<protein>
    <submittedName>
        <fullName evidence="4">Uncharacterized protein</fullName>
    </submittedName>
</protein>
<feature type="coiled-coil region" evidence="1">
    <location>
        <begin position="106"/>
        <end position="232"/>
    </location>
</feature>
<evidence type="ECO:0000313" key="16">
    <source>
        <dbReference type="Proteomes" id="UP000488956"/>
    </source>
</evidence>
<dbReference type="EMBL" id="QXFX01001394">
    <property type="protein sequence ID" value="KAE9091017.1"/>
    <property type="molecule type" value="Genomic_DNA"/>
</dbReference>
<evidence type="ECO:0000313" key="4">
    <source>
        <dbReference type="EMBL" id="KAE8991517.1"/>
    </source>
</evidence>
<evidence type="ECO:0000313" key="8">
    <source>
        <dbReference type="EMBL" id="KAE9207066.1"/>
    </source>
</evidence>
<proteinExistence type="predicted"/>
<feature type="compositionally biased region" description="Low complexity" evidence="2">
    <location>
        <begin position="19"/>
        <end position="35"/>
    </location>
</feature>
<dbReference type="EMBL" id="QXFZ01001406">
    <property type="protein sequence ID" value="KAE9091043.1"/>
    <property type="molecule type" value="Genomic_DNA"/>
</dbReference>
<dbReference type="EMBL" id="QXGF01001445">
    <property type="protein sequence ID" value="KAE8929943.1"/>
    <property type="molecule type" value="Genomic_DNA"/>
</dbReference>
<dbReference type="EMBL" id="QXGC01001262">
    <property type="protein sequence ID" value="KAE9207066.1"/>
    <property type="molecule type" value="Genomic_DNA"/>
</dbReference>
<comment type="caution">
    <text evidence="4">The sequence shown here is derived from an EMBL/GenBank/DDBJ whole genome shotgun (WGS) entry which is preliminary data.</text>
</comment>
<name>A0A6A3JCU9_9STRA</name>
<dbReference type="Proteomes" id="UP000460718">
    <property type="component" value="Unassembled WGS sequence"/>
</dbReference>
<evidence type="ECO:0000313" key="3">
    <source>
        <dbReference type="EMBL" id="KAE8929943.1"/>
    </source>
</evidence>
<dbReference type="AlphaFoldDB" id="A0A6A3JCU9"/>
<evidence type="ECO:0000313" key="9">
    <source>
        <dbReference type="EMBL" id="KAE9207481.1"/>
    </source>
</evidence>
<dbReference type="Proteomes" id="UP000441208">
    <property type="component" value="Unassembled WGS sequence"/>
</dbReference>
<feature type="region of interest" description="Disordered" evidence="2">
    <location>
        <begin position="1"/>
        <end position="71"/>
    </location>
</feature>
<feature type="compositionally biased region" description="Basic and acidic residues" evidence="2">
    <location>
        <begin position="50"/>
        <end position="71"/>
    </location>
</feature>
<dbReference type="EMBL" id="QXGD01001378">
    <property type="protein sequence ID" value="KAE9207481.1"/>
    <property type="molecule type" value="Genomic_DNA"/>
</dbReference>
<dbReference type="EMBL" id="QXGA01001357">
    <property type="protein sequence ID" value="KAE9121261.1"/>
    <property type="molecule type" value="Genomic_DNA"/>
</dbReference>
<evidence type="ECO:0000313" key="10">
    <source>
        <dbReference type="Proteomes" id="UP000429523"/>
    </source>
</evidence>
<dbReference type="Proteomes" id="UP000440367">
    <property type="component" value="Unassembled WGS sequence"/>
</dbReference>
<accession>A0A6A3JCU9</accession>
<evidence type="ECO:0000313" key="6">
    <source>
        <dbReference type="EMBL" id="KAE9091043.1"/>
    </source>
</evidence>
<feature type="region of interest" description="Disordered" evidence="2">
    <location>
        <begin position="268"/>
        <end position="292"/>
    </location>
</feature>
<evidence type="ECO:0000313" key="15">
    <source>
        <dbReference type="Proteomes" id="UP000476176"/>
    </source>
</evidence>
<sequence length="470" mass="53836">MDAPAGWRRRGGGVQHPGAASARRSAPNSSRTSTAQSQRDVNARPSEPPSRWREMRQSVRTKATLETEESRPVNAKIADLCPEDREKVTKLVHRIVEVGTLQGEGEKEFKRQRLVLEAEVKELRDQVRRDSDEIQELTGELRAARRKAQLFEERVVVLEESTDAETRSRIEAEQTLDLLKLEVDKLRALVHRQQEEMQRKTEQQQEQFGIELQQVKEELKEAQTLLLKERNERVLEKQKMLEQRLERSAMAGEEKLERLHALLLEQQQEMHSKAKQQKDELQREADEQQERYDAEMKQLKQDLKAAQELLRQERRDREIERETKLAETSERSVDVAPLVQAAARDGDVSGSDPPMLTSSGRMADQFSTDMEGDLAIFEEVKDLYAEDLFASRRWGEGIAATSTTSAVRPTGRVEPAPWRFANADFRSADNGRIPLDAALSTQELTVQEAIERDMEALLRSDALRTLDTLQ</sequence>
<dbReference type="Proteomes" id="UP000429523">
    <property type="component" value="Unassembled WGS sequence"/>
</dbReference>
<dbReference type="Proteomes" id="UP000488956">
    <property type="component" value="Unassembled WGS sequence"/>
</dbReference>
<keyword evidence="1" id="KW-0175">Coiled coil</keyword>
<dbReference type="Proteomes" id="UP000440732">
    <property type="component" value="Unassembled WGS sequence"/>
</dbReference>
<gene>
    <name evidence="9" type="ORF">PF002_g19690</name>
    <name evidence="8" type="ORF">PF004_g17128</name>
    <name evidence="7" type="ORF">PF006_g17941</name>
    <name evidence="6" type="ORF">PF007_g19021</name>
    <name evidence="3" type="ORF">PF009_g19952</name>
    <name evidence="5" type="ORF">PF010_g18358</name>
    <name evidence="4" type="ORF">PF011_g17917</name>
</gene>
<organism evidence="4 14">
    <name type="scientific">Phytophthora fragariae</name>
    <dbReference type="NCBI Taxonomy" id="53985"/>
    <lineage>
        <taxon>Eukaryota</taxon>
        <taxon>Sar</taxon>
        <taxon>Stramenopiles</taxon>
        <taxon>Oomycota</taxon>
        <taxon>Peronosporomycetes</taxon>
        <taxon>Peronosporales</taxon>
        <taxon>Peronosporaceae</taxon>
        <taxon>Phytophthora</taxon>
    </lineage>
</organism>
<evidence type="ECO:0000256" key="1">
    <source>
        <dbReference type="SAM" id="Coils"/>
    </source>
</evidence>
<dbReference type="Proteomes" id="UP000476176">
    <property type="component" value="Unassembled WGS sequence"/>
</dbReference>
<evidence type="ECO:0000313" key="12">
    <source>
        <dbReference type="Proteomes" id="UP000440732"/>
    </source>
</evidence>
<evidence type="ECO:0000313" key="7">
    <source>
        <dbReference type="EMBL" id="KAE9121261.1"/>
    </source>
</evidence>
<evidence type="ECO:0000313" key="13">
    <source>
        <dbReference type="Proteomes" id="UP000441208"/>
    </source>
</evidence>
<evidence type="ECO:0000256" key="2">
    <source>
        <dbReference type="SAM" id="MobiDB-lite"/>
    </source>
</evidence>